<evidence type="ECO:0000256" key="1">
    <source>
        <dbReference type="ARBA" id="ARBA00004656"/>
    </source>
</evidence>
<dbReference type="PROSITE" id="PS50826">
    <property type="entry name" value="RUN"/>
    <property type="match status" value="1"/>
</dbReference>
<dbReference type="GO" id="GO:0005765">
    <property type="term" value="C:lysosomal membrane"/>
    <property type="evidence" value="ECO:0007669"/>
    <property type="project" value="UniProtKB-SubCell"/>
</dbReference>
<accession>A0A422N432</accession>
<dbReference type="OMA" id="WMWKPRS"/>
<evidence type="ECO:0000313" key="7">
    <source>
        <dbReference type="Proteomes" id="UP000283634"/>
    </source>
</evidence>
<gene>
    <name evidence="6" type="ORF">TraAM80_07725</name>
</gene>
<name>A0A422N432_TRYRA</name>
<dbReference type="InterPro" id="IPR037213">
    <property type="entry name" value="Run_dom_sf"/>
</dbReference>
<evidence type="ECO:0000259" key="4">
    <source>
        <dbReference type="PROSITE" id="PS50003"/>
    </source>
</evidence>
<dbReference type="Pfam" id="PF06017">
    <property type="entry name" value="Myosin_TH1"/>
    <property type="match status" value="1"/>
</dbReference>
<reference evidence="6 7" key="1">
    <citation type="journal article" date="2018" name="BMC Genomics">
        <title>Genomic comparison of Trypanosoma conorhini and Trypanosoma rangeli to Trypanosoma cruzi strains of high and low virulence.</title>
        <authorList>
            <person name="Bradwell K.R."/>
            <person name="Koparde V.N."/>
            <person name="Matveyev A.V."/>
            <person name="Serrano M.G."/>
            <person name="Alves J.M."/>
            <person name="Parikh H."/>
            <person name="Huang B."/>
            <person name="Lee V."/>
            <person name="Espinosa-Alvarez O."/>
            <person name="Ortiz P.A."/>
            <person name="Costa-Martins A.G."/>
            <person name="Teixeira M.M."/>
            <person name="Buck G.A."/>
        </authorList>
    </citation>
    <scope>NUCLEOTIDE SEQUENCE [LARGE SCALE GENOMIC DNA]</scope>
    <source>
        <strain evidence="6 7">AM80</strain>
    </source>
</reference>
<feature type="domain" description="RUN" evidence="5">
    <location>
        <begin position="2055"/>
        <end position="2222"/>
    </location>
</feature>
<feature type="region of interest" description="Disordered" evidence="3">
    <location>
        <begin position="1749"/>
        <end position="1770"/>
    </location>
</feature>
<dbReference type="SUPFAM" id="SSF50729">
    <property type="entry name" value="PH domain-like"/>
    <property type="match status" value="1"/>
</dbReference>
<evidence type="ECO:0000256" key="3">
    <source>
        <dbReference type="SAM" id="MobiDB-lite"/>
    </source>
</evidence>
<keyword evidence="7" id="KW-1185">Reference proteome</keyword>
<evidence type="ECO:0000313" key="6">
    <source>
        <dbReference type="EMBL" id="RNF00216.1"/>
    </source>
</evidence>
<dbReference type="GeneID" id="40331658"/>
<dbReference type="Gene3D" id="1.20.58.900">
    <property type="match status" value="1"/>
</dbReference>
<feature type="domain" description="PH" evidence="4">
    <location>
        <begin position="35"/>
        <end position="138"/>
    </location>
</feature>
<proteinExistence type="predicted"/>
<dbReference type="Gene3D" id="2.30.29.30">
    <property type="entry name" value="Pleckstrin-homology domain (PH domain)/Phosphotyrosine-binding domain (PTB)"/>
    <property type="match status" value="1"/>
</dbReference>
<evidence type="ECO:0008006" key="8">
    <source>
        <dbReference type="Google" id="ProtNLM"/>
    </source>
</evidence>
<evidence type="ECO:0000256" key="2">
    <source>
        <dbReference type="ARBA" id="ARBA00023228"/>
    </source>
</evidence>
<dbReference type="PANTHER" id="PTHR34969:SF1">
    <property type="entry name" value="TH1 DOMAIN-CONTAINING PROTEIN"/>
    <property type="match status" value="1"/>
</dbReference>
<comment type="caution">
    <text evidence="6">The sequence shown here is derived from an EMBL/GenBank/DDBJ whole genome shotgun (WGS) entry which is preliminary data.</text>
</comment>
<dbReference type="CDD" id="cd00821">
    <property type="entry name" value="PH"/>
    <property type="match status" value="1"/>
</dbReference>
<comment type="subcellular location">
    <subcellularLocation>
        <location evidence="1">Lysosome membrane</location>
    </subcellularLocation>
</comment>
<organism evidence="6 7">
    <name type="scientific">Trypanosoma rangeli</name>
    <dbReference type="NCBI Taxonomy" id="5698"/>
    <lineage>
        <taxon>Eukaryota</taxon>
        <taxon>Discoba</taxon>
        <taxon>Euglenozoa</taxon>
        <taxon>Kinetoplastea</taxon>
        <taxon>Metakinetoplastina</taxon>
        <taxon>Trypanosomatida</taxon>
        <taxon>Trypanosomatidae</taxon>
        <taxon>Trypanosoma</taxon>
        <taxon>Herpetosoma</taxon>
    </lineage>
</organism>
<dbReference type="InterPro" id="IPR001849">
    <property type="entry name" value="PH_domain"/>
</dbReference>
<protein>
    <recommendedName>
        <fullName evidence="8">PH domain-containing protein</fullName>
    </recommendedName>
</protein>
<dbReference type="GO" id="GO:0003774">
    <property type="term" value="F:cytoskeletal motor activity"/>
    <property type="evidence" value="ECO:0007669"/>
    <property type="project" value="InterPro"/>
</dbReference>
<dbReference type="GO" id="GO:0016459">
    <property type="term" value="C:myosin complex"/>
    <property type="evidence" value="ECO:0007669"/>
    <property type="project" value="InterPro"/>
</dbReference>
<dbReference type="EMBL" id="MKGL01000338">
    <property type="protein sequence ID" value="RNF00216.1"/>
    <property type="molecule type" value="Genomic_DNA"/>
</dbReference>
<dbReference type="PROSITE" id="PS50003">
    <property type="entry name" value="PH_DOMAIN"/>
    <property type="match status" value="1"/>
</dbReference>
<dbReference type="InterPro" id="IPR004012">
    <property type="entry name" value="Run_dom"/>
</dbReference>
<dbReference type="InterPro" id="IPR010926">
    <property type="entry name" value="Myosin_TH1"/>
</dbReference>
<dbReference type="PANTHER" id="PTHR34969">
    <property type="entry name" value="OS01G0621700 PROTEIN"/>
    <property type="match status" value="1"/>
</dbReference>
<keyword evidence="2" id="KW-0458">Lysosome</keyword>
<dbReference type="RefSeq" id="XP_029235638.1">
    <property type="nucleotide sequence ID" value="XM_029384506.1"/>
</dbReference>
<dbReference type="OrthoDB" id="242031at2759"/>
<evidence type="ECO:0000259" key="5">
    <source>
        <dbReference type="PROSITE" id="PS50826"/>
    </source>
</evidence>
<sequence length="2224" mass="249591">MSQQRQEQKPWAITLPHAAWMWKPRSKKVIEHNFGDVAASFLGMRLLGAQKWKRRYVFVEGDTICYGRSVGQRDKVIPLEIVQAANYATHDVLLVAKAPSAMAQFGWFMLIKGKELLFCCENDSAREEWVTFILARLRLISGMTKPALLTAMGENSQTVPPLIANCIEEQRGGAAEGGQVFHMNLAQSVDAFELKGQIEEGSSRVLGEAVRHESQPHVGAQDDKDADTLGHLLSFGNTKDLVEDAISDKDGHASYTTPMSQTMDVVQGETLADVHAFALLPYAQERYSHIAYKLESFSRHLQHGDNIQNVVFSRCVEKIGKHDTTQERDLLLTPQYLYLFARKKLTGRVHSRCVDTNQIAGVIASITETNLLAIIVPCFHDILIRFHSQNSHLGGTKASVKIQLIAHLYKIHLGQKTGRRFLFREVENVRAVIRRGVEEPHMPLISYPEDRMQVGTNKSLFPLFSIHAESLVFWSSMITRVEEDRRLQLCALAITDGAVYLLSETLVKVTHRIPLPDVHDVKFDVDSQTVLLHSTEVDALFKVHSSVEFIRLIELLPEVVMQYCGVKIPATASKQLYAHARFAEPGGREESIGGLSSLGAVREHLNLPSRVLSSMHPVRFKTYFGKQHTNSAEAPEVHNTEDASGSWLSKRLGSRAYLAHYRFVEELVVDFDDEASMLANIPSTAADALTLNGPFATDLGLGSIQCSLICSDLDVKSLPTGIILSPGLLSKHGTRRVVCVSTRGIVLLNHHDGVGKLCRTFKDLLWGRKGSVGADVMPTDSVRTHDPRVLVFLSWPDVVGLVRCYPGQGTIIGVMTGPGQSCDYMLDVESDSSVDVFLRCSAWNYVEGHRRSQHAYEMLPLFKVPHVENVRNALKNSVFDSKPILALRRPLKHHAGDELGLAVVPNIAEACRSFGDNTIYFSGAAWRYEAAAPKTERRKNRTAGPETREVSHSAQETHKMFIIVLTNCAIYWCTDGDLGILQRTELLALGEVYLSPVEPDALLITVPKEYDMYFRIDGRGKEFLARLQDAYAAWTDYHRHLPHESRGSYQNVPDGELPTTTVSNRTSLGQLAKLSHFAELQANFSSGETRTRMELMHRRYLAVALSKYEAALVMTIKRKLSWAKAYKSLSAAKTTLEFSHRRAYSFSLRTSTHPEMEQAQMRLHEFCSMKEILERMQQAAATEDLATYEAASEKAQQYAPLLAFVEESREVHEALAKRTVALVNITTFIDSDTRLPLQESADTLQALFVAAMEAGVQPDMLDKLRRRVDLRTQQEAFLAQLQAHSMAVATGTEKLQSVKLLLLLAEAARQLEVPVSAVETAFSGLPRAVSRGEGKTQRQLPLQQQEQNARSVIVATCDAIEVAVSLGNATLLQDVLRLAERSPCEEVKARARWGREQLGLRRKHLATHRLPPRLMEHIVVRRQSREWGAGEVHKLRDACAEALRELPVDVPFMLRDRQLLQSQLHLLEEEEHRLILRDSLQTQAEQDGDRYMEELQKKEVDERHATQERGRQQVEMIGQWRMDYLLIWQGRTSKLCASMRESIRLGNTEEARRCIGQCVFFQKKIQEGLLNYNSCRTHVCDAQQMTEKILNDLKMAAARGQAFLAGHEEEAEPYVSPVTRNNDAEVAAAENLGEEVVEGRGMVVAAVPPELLVLIEAHKAKELVTYVRLHASELNAETIVKVRELWSASRERRQWVAKLHRAIHTAFALKNREMLQTHIDAAKSFGYMDDVVEGAMEVVAAMEAQQYATPGAGSGSRSPSPELGLDASQDETPRTFTLSRVYDARSSDAAERLLGQLHAVTLEMLQPTEPGLSLSNACLQERRHKRMMDVAQLWHDVFHHRLKPSGGVFRRNERDCFDFLHFVSQHNTSRDHSDFYTNRLLSDFGRVKKYNTTQGRSSSFLLIAYMFQRKLLERILHEIAQLGAKVRGEVLCEDALLNQSLPDLLALARMGEQAEWSVMVSEAPDGVVVNANTSFTLMSIVDETPADELTNSVARGKQQGTCEVPRKAALQSCAELMRSATSVLSNYFSGKFAALGVCPSVEDARAIFDEGVHREIGLIVQEHLLPAVVALMRAGFRPIYHLVRTRRVWDAVLEFGACLQHGSRDLSGVSVSGVIPLVEAVTDVTGRQRTKLQRLSEDELADLRLRMLLIECLNRNVLAAFLRIFFQGEEGTTCWANGDGVWKFYDRDRCVFYPPEDAGTQELMEVVTRLSELPFVLFVDRELW</sequence>
<dbReference type="Proteomes" id="UP000283634">
    <property type="component" value="Unassembled WGS sequence"/>
</dbReference>
<dbReference type="InterPro" id="IPR011993">
    <property type="entry name" value="PH-like_dom_sf"/>
</dbReference>